<accession>D4B560</accession>
<name>D4B560_ARTBC</name>
<reference evidence="2" key="1">
    <citation type="journal article" date="2011" name="Genome Biol.">
        <title>Comparative and functional genomics provide insights into the pathogenicity of dermatophytic fungi.</title>
        <authorList>
            <person name="Burmester A."/>
            <person name="Shelest E."/>
            <person name="Gloeckner G."/>
            <person name="Heddergott C."/>
            <person name="Schindler S."/>
            <person name="Staib P."/>
            <person name="Heidel A."/>
            <person name="Felder M."/>
            <person name="Petzold A."/>
            <person name="Szafranski K."/>
            <person name="Feuermann M."/>
            <person name="Pedruzzi I."/>
            <person name="Priebe S."/>
            <person name="Groth M."/>
            <person name="Winkler R."/>
            <person name="Li W."/>
            <person name="Kniemeyer O."/>
            <person name="Schroeckh V."/>
            <person name="Hertweck C."/>
            <person name="Hube B."/>
            <person name="White T.C."/>
            <person name="Platzer M."/>
            <person name="Guthke R."/>
            <person name="Heitman J."/>
            <person name="Woestemeyer J."/>
            <person name="Zipfel P.F."/>
            <person name="Monod M."/>
            <person name="Brakhage A.A."/>
        </authorList>
    </citation>
    <scope>NUCLEOTIDE SEQUENCE [LARGE SCALE GENOMIC DNA]</scope>
    <source>
        <strain evidence="2">ATCC MYA-4681 / CBS 112371</strain>
    </source>
</reference>
<dbReference type="AlphaFoldDB" id="D4B560"/>
<gene>
    <name evidence="1" type="ORF">ARB_03586</name>
</gene>
<dbReference type="RefSeq" id="XP_003010148.1">
    <property type="nucleotide sequence ID" value="XM_003010102.1"/>
</dbReference>
<keyword evidence="2" id="KW-1185">Reference proteome</keyword>
<evidence type="ECO:0000313" key="1">
    <source>
        <dbReference type="EMBL" id="EFE29508.1"/>
    </source>
</evidence>
<protein>
    <submittedName>
        <fullName evidence="1">Uncharacterized protein</fullName>
    </submittedName>
</protein>
<dbReference type="InterPro" id="IPR046670">
    <property type="entry name" value="DUF6540"/>
</dbReference>
<dbReference type="GeneID" id="9525453"/>
<organism evidence="1 2">
    <name type="scientific">Arthroderma benhamiae (strain ATCC MYA-4681 / CBS 112371)</name>
    <name type="common">Trichophyton mentagrophytes</name>
    <dbReference type="NCBI Taxonomy" id="663331"/>
    <lineage>
        <taxon>Eukaryota</taxon>
        <taxon>Fungi</taxon>
        <taxon>Dikarya</taxon>
        <taxon>Ascomycota</taxon>
        <taxon>Pezizomycotina</taxon>
        <taxon>Eurotiomycetes</taxon>
        <taxon>Eurotiomycetidae</taxon>
        <taxon>Onygenales</taxon>
        <taxon>Arthrodermataceae</taxon>
        <taxon>Trichophyton</taxon>
    </lineage>
</organism>
<evidence type="ECO:0000313" key="2">
    <source>
        <dbReference type="Proteomes" id="UP000008866"/>
    </source>
</evidence>
<comment type="caution">
    <text evidence="1">The sequence shown here is derived from an EMBL/GenBank/DDBJ whole genome shotgun (WGS) entry which is preliminary data.</text>
</comment>
<dbReference type="Proteomes" id="UP000008866">
    <property type="component" value="Unassembled WGS sequence"/>
</dbReference>
<sequence>NPPPPGGTSSTVYILTASHLHIPPLYLFLFTSFDKTEAGELHNKIIQYIYETLRSIPSNMDLEFDENGFYILLSDRGDSWRFHWGLYLAKTKTSGIVYHLVNDTPSTDWRLEVKESGNVLQSNKLLGALKIGIIEPMLHEMLGQCLMEIPIEYSTRFKENITCRVWLKEAVHELNERGLLNIHESVDSIEFEANSIALSSKATKKKSVQLSMGTCP</sequence>
<dbReference type="HOGENOM" id="CLU_095741_4_0_1"/>
<proteinExistence type="predicted"/>
<feature type="non-terminal residue" evidence="1">
    <location>
        <position position="1"/>
    </location>
</feature>
<dbReference type="KEGG" id="abe:ARB_03586"/>
<dbReference type="eggNOG" id="ENOG502SFE5">
    <property type="taxonomic scope" value="Eukaryota"/>
</dbReference>
<dbReference type="EMBL" id="ABSU01000037">
    <property type="protein sequence ID" value="EFE29508.1"/>
    <property type="molecule type" value="Genomic_DNA"/>
</dbReference>
<dbReference type="Pfam" id="PF20174">
    <property type="entry name" value="DUF6540"/>
    <property type="match status" value="1"/>
</dbReference>